<evidence type="ECO:0000256" key="2">
    <source>
        <dbReference type="ARBA" id="ARBA00023125"/>
    </source>
</evidence>
<evidence type="ECO:0000313" key="7">
    <source>
        <dbReference type="EMBL" id="OPH48131.1"/>
    </source>
</evidence>
<dbReference type="RefSeq" id="WP_079419544.1">
    <property type="nucleotide sequence ID" value="NZ_MBTG01000048.1"/>
</dbReference>
<dbReference type="STRING" id="1469647.BC351_38820"/>
<evidence type="ECO:0000256" key="1">
    <source>
        <dbReference type="ARBA" id="ARBA00023015"/>
    </source>
</evidence>
<dbReference type="PANTHER" id="PTHR30055">
    <property type="entry name" value="HTH-TYPE TRANSCRIPTIONAL REGULATOR RUTR"/>
    <property type="match status" value="1"/>
</dbReference>
<evidence type="ECO:0000313" key="8">
    <source>
        <dbReference type="Proteomes" id="UP000190626"/>
    </source>
</evidence>
<evidence type="ECO:0000259" key="6">
    <source>
        <dbReference type="PROSITE" id="PS50977"/>
    </source>
</evidence>
<accession>A0A1V4HAJ4</accession>
<dbReference type="PANTHER" id="PTHR30055:SF148">
    <property type="entry name" value="TETR-FAMILY TRANSCRIPTIONAL REGULATOR"/>
    <property type="match status" value="1"/>
</dbReference>
<keyword evidence="3" id="KW-0804">Transcription</keyword>
<protein>
    <submittedName>
        <fullName evidence="7">TetR family transcriptional regulator</fullName>
    </submittedName>
</protein>
<feature type="compositionally biased region" description="Polar residues" evidence="5">
    <location>
        <begin position="1"/>
        <end position="10"/>
    </location>
</feature>
<dbReference type="GO" id="GO:0003700">
    <property type="term" value="F:DNA-binding transcription factor activity"/>
    <property type="evidence" value="ECO:0007669"/>
    <property type="project" value="TreeGrafter"/>
</dbReference>
<keyword evidence="1" id="KW-0805">Transcription regulation</keyword>
<evidence type="ECO:0000256" key="5">
    <source>
        <dbReference type="SAM" id="MobiDB-lite"/>
    </source>
</evidence>
<dbReference type="OrthoDB" id="9796019at2"/>
<evidence type="ECO:0000256" key="3">
    <source>
        <dbReference type="ARBA" id="ARBA00023163"/>
    </source>
</evidence>
<reference evidence="8" key="1">
    <citation type="submission" date="2016-07" db="EMBL/GenBank/DDBJ databases">
        <authorList>
            <person name="Florea S."/>
            <person name="Webb J.S."/>
            <person name="Jaromczyk J."/>
            <person name="Schardl C.L."/>
        </authorList>
    </citation>
    <scope>NUCLEOTIDE SEQUENCE [LARGE SCALE GENOMIC DNA]</scope>
    <source>
        <strain evidence="8">CY1</strain>
    </source>
</reference>
<keyword evidence="8" id="KW-1185">Reference proteome</keyword>
<dbReference type="SUPFAM" id="SSF46689">
    <property type="entry name" value="Homeodomain-like"/>
    <property type="match status" value="1"/>
</dbReference>
<gene>
    <name evidence="7" type="ORF">BC351_38820</name>
</gene>
<feature type="domain" description="HTH tetR-type" evidence="6">
    <location>
        <begin position="19"/>
        <end position="79"/>
    </location>
</feature>
<dbReference type="PRINTS" id="PR00455">
    <property type="entry name" value="HTHTETR"/>
</dbReference>
<dbReference type="EMBL" id="MBTG01000048">
    <property type="protein sequence ID" value="OPH48131.1"/>
    <property type="molecule type" value="Genomic_DNA"/>
</dbReference>
<dbReference type="Proteomes" id="UP000190626">
    <property type="component" value="Unassembled WGS sequence"/>
</dbReference>
<dbReference type="InterPro" id="IPR009057">
    <property type="entry name" value="Homeodomain-like_sf"/>
</dbReference>
<dbReference type="Pfam" id="PF16859">
    <property type="entry name" value="TetR_C_11"/>
    <property type="match status" value="1"/>
</dbReference>
<sequence length="202" mass="22480">MDITQNSVSGESRGRPRSNEVHRSILDATLSLLAEHGVEKLSIEMIAQRAGVGKSSIYRRWNNKEALIVEALEQIKPEFKASAEGDLNEVLYELARNFAQQMNTPLGKQMLSLLISTISGSSQISESFWKNHSLPKTKEISSIIAQHRSTEKLSDKVNVDLVSDLLIGFVMYQLLFKPPSTDLDASLKQGIELVVNGMREPN</sequence>
<dbReference type="PROSITE" id="PS50977">
    <property type="entry name" value="HTH_TETR_2"/>
    <property type="match status" value="1"/>
</dbReference>
<dbReference type="InterPro" id="IPR050109">
    <property type="entry name" value="HTH-type_TetR-like_transc_reg"/>
</dbReference>
<organism evidence="7 8">
    <name type="scientific">Paenibacillus ferrarius</name>
    <dbReference type="NCBI Taxonomy" id="1469647"/>
    <lineage>
        <taxon>Bacteria</taxon>
        <taxon>Bacillati</taxon>
        <taxon>Bacillota</taxon>
        <taxon>Bacilli</taxon>
        <taxon>Bacillales</taxon>
        <taxon>Paenibacillaceae</taxon>
        <taxon>Paenibacillus</taxon>
    </lineage>
</organism>
<dbReference type="InterPro" id="IPR001647">
    <property type="entry name" value="HTH_TetR"/>
</dbReference>
<evidence type="ECO:0000256" key="4">
    <source>
        <dbReference type="PROSITE-ProRule" id="PRU00335"/>
    </source>
</evidence>
<dbReference type="Gene3D" id="1.10.10.60">
    <property type="entry name" value="Homeodomain-like"/>
    <property type="match status" value="1"/>
</dbReference>
<dbReference type="Gene3D" id="1.10.357.10">
    <property type="entry name" value="Tetracycline Repressor, domain 2"/>
    <property type="match status" value="1"/>
</dbReference>
<dbReference type="SUPFAM" id="SSF48498">
    <property type="entry name" value="Tetracyclin repressor-like, C-terminal domain"/>
    <property type="match status" value="1"/>
</dbReference>
<name>A0A1V4HAJ4_9BACL</name>
<dbReference type="InterPro" id="IPR011075">
    <property type="entry name" value="TetR_C"/>
</dbReference>
<feature type="region of interest" description="Disordered" evidence="5">
    <location>
        <begin position="1"/>
        <end position="20"/>
    </location>
</feature>
<feature type="DNA-binding region" description="H-T-H motif" evidence="4">
    <location>
        <begin position="42"/>
        <end position="61"/>
    </location>
</feature>
<dbReference type="Pfam" id="PF00440">
    <property type="entry name" value="TetR_N"/>
    <property type="match status" value="1"/>
</dbReference>
<keyword evidence="2 4" id="KW-0238">DNA-binding</keyword>
<dbReference type="InterPro" id="IPR036271">
    <property type="entry name" value="Tet_transcr_reg_TetR-rel_C_sf"/>
</dbReference>
<dbReference type="AlphaFoldDB" id="A0A1V4HAJ4"/>
<dbReference type="GO" id="GO:0000976">
    <property type="term" value="F:transcription cis-regulatory region binding"/>
    <property type="evidence" value="ECO:0007669"/>
    <property type="project" value="TreeGrafter"/>
</dbReference>
<proteinExistence type="predicted"/>
<comment type="caution">
    <text evidence="7">The sequence shown here is derived from an EMBL/GenBank/DDBJ whole genome shotgun (WGS) entry which is preliminary data.</text>
</comment>